<accession>A0AAD4LFY9</accession>
<gene>
    <name evidence="2" type="ORF">EDB92DRAFT_2090923</name>
</gene>
<sequence>MEPTDLHLDVPPILTPDKDGTYTCNICHTKVRVGYGGLKNFMQHRGSPGCLRAAKKGELKPQESQTGNRTNTLHSYFTKTLTPTTRDGPNGGPNQVQGGKQNGLTSEAPSEVTSASMATLSVSANQSSAPPTSPLVSSFLMSGLPHEPRVGSVSADSITSKSAHPNAHALSLLNSVTCAAQELPSHILEAEEGDDIARVVLAGGPKESSEAWEHLDCMLNWLLGYGIDVEDVAQRVWRGPLGIGGLVQYINGFVINHGVTGDLLEGKIGRLLKAIELAKHHIRIDKLLTRTGRRGRTIDPALPDVSPIEDNCSPRELTHIIVDETTTTSNILGHIVSAPPGKTGIGAYPFLLHIEEHMPWEFSSLGGTLLLRACKCENRGLDKHGLCKPCRALLSNIKFRKILARVEEGVNEYTPFKYHGLLSLAEIARKKERTIDLFHLRRTNNARKLIRREGAITMHRQVLLAMSSGKIPRLDRVVRVAMDWHMSVAAILDLVNKAGRGIYHPKGFSEEEDLQALLFLHLGGQRVAEIAHRMFRIPTPSTVRRRTMIPPLICSSSYPILRDLESNLKAAFDSLLPALTEQGRYHIVLMIDEIAQGRRPQWCDQTNQILGWCREHTKGRCMDFNSIADAELLFQDMERGDVHLVHEATIGAIGILCSNSRLYSAKPFLVSGSCKKETAEDHASLIQTTLNAIKDTKALSDARVVSIVSDGEAKWGKALVQLTFKRWLSPSSPIYPWLSGCAFLDLHVGTDDITCDKDWKHVAAKRPHNALLREKGLLVYGTWITPMLIQSHLLEAGHKHQHVRAVLNPNDKQDVLLTFTLLQDIWNLPQLTSGTPGHIKAQESLCIFGSMCYHFLMPYICVDLSIEDQLKYLSYAAHLALVLYVHDNACSNFIPTALYIVLMIMVKNIFFCVAKAKIDTPNNDFNIILLGTDRLENLFGCLRTIVGNNANVDNYQLGSRLTGTMESMNILALHPEWDKAPRHLHLPCVSRDSSTIPDSADHISPRSWRASQALSSVTPPTVWIWGRRKLEADYLFVCDILCAVGATPNATVLAPFGTLLVHASAPPSNEMEDSELSHDDQDDDVLHGLVPGAVTSDHTDVPVIGDGVRELEDAATSLDWDPEQHAFSNVVVFGDSTNTLKKSRALSLFFKYSNSTSSTDRLCRVQQQARYVQSEPKTLVDDSSEELSDILMVDNPVATLLSCEDNIFLCIGEVIGIHIGSKAVDHLRLDVLLEDNICITYQAYSLVCTIPSDDDPDNNMHTGKYCCAAMHAVYR</sequence>
<protein>
    <submittedName>
        <fullName evidence="2">Uncharacterized protein</fullName>
    </submittedName>
</protein>
<dbReference type="Proteomes" id="UP001201163">
    <property type="component" value="Unassembled WGS sequence"/>
</dbReference>
<feature type="compositionally biased region" description="Polar residues" evidence="1">
    <location>
        <begin position="104"/>
        <end position="115"/>
    </location>
</feature>
<feature type="region of interest" description="Disordered" evidence="1">
    <location>
        <begin position="80"/>
        <end position="115"/>
    </location>
</feature>
<feature type="compositionally biased region" description="Low complexity" evidence="1">
    <location>
        <begin position="92"/>
        <end position="103"/>
    </location>
</feature>
<proteinExistence type="predicted"/>
<dbReference type="EMBL" id="JAKELL010000050">
    <property type="protein sequence ID" value="KAH8987060.1"/>
    <property type="molecule type" value="Genomic_DNA"/>
</dbReference>
<evidence type="ECO:0000256" key="1">
    <source>
        <dbReference type="SAM" id="MobiDB-lite"/>
    </source>
</evidence>
<evidence type="ECO:0000313" key="2">
    <source>
        <dbReference type="EMBL" id="KAH8987060.1"/>
    </source>
</evidence>
<reference evidence="2" key="1">
    <citation type="submission" date="2022-01" db="EMBL/GenBank/DDBJ databases">
        <title>Comparative genomics reveals a dynamic genome evolution in the ectomycorrhizal milk-cap (Lactarius) mushrooms.</title>
        <authorList>
            <consortium name="DOE Joint Genome Institute"/>
            <person name="Lebreton A."/>
            <person name="Tang N."/>
            <person name="Kuo A."/>
            <person name="LaButti K."/>
            <person name="Drula E."/>
            <person name="Barry K."/>
            <person name="Clum A."/>
            <person name="Lipzen A."/>
            <person name="Mousain D."/>
            <person name="Ng V."/>
            <person name="Wang R."/>
            <person name="Wang X."/>
            <person name="Dai Y."/>
            <person name="Henrissat B."/>
            <person name="Grigoriev I.V."/>
            <person name="Guerin-Laguette A."/>
            <person name="Yu F."/>
            <person name="Martin F.M."/>
        </authorList>
    </citation>
    <scope>NUCLEOTIDE SEQUENCE</scope>
    <source>
        <strain evidence="2">QP</strain>
    </source>
</reference>
<organism evidence="2 3">
    <name type="scientific">Lactarius akahatsu</name>
    <dbReference type="NCBI Taxonomy" id="416441"/>
    <lineage>
        <taxon>Eukaryota</taxon>
        <taxon>Fungi</taxon>
        <taxon>Dikarya</taxon>
        <taxon>Basidiomycota</taxon>
        <taxon>Agaricomycotina</taxon>
        <taxon>Agaricomycetes</taxon>
        <taxon>Russulales</taxon>
        <taxon>Russulaceae</taxon>
        <taxon>Lactarius</taxon>
    </lineage>
</organism>
<keyword evidence="3" id="KW-1185">Reference proteome</keyword>
<name>A0AAD4LFY9_9AGAM</name>
<dbReference type="AlphaFoldDB" id="A0AAD4LFY9"/>
<evidence type="ECO:0000313" key="3">
    <source>
        <dbReference type="Proteomes" id="UP001201163"/>
    </source>
</evidence>
<comment type="caution">
    <text evidence="2">The sequence shown here is derived from an EMBL/GenBank/DDBJ whole genome shotgun (WGS) entry which is preliminary data.</text>
</comment>